<evidence type="ECO:0000313" key="3">
    <source>
        <dbReference type="EMBL" id="GAA4311441.1"/>
    </source>
</evidence>
<feature type="domain" description="FecR protein" evidence="1">
    <location>
        <begin position="117"/>
        <end position="210"/>
    </location>
</feature>
<keyword evidence="4" id="KW-1185">Reference proteome</keyword>
<dbReference type="InterPro" id="IPR006860">
    <property type="entry name" value="FecR"/>
</dbReference>
<reference evidence="4" key="1">
    <citation type="journal article" date="2019" name="Int. J. Syst. Evol. Microbiol.">
        <title>The Global Catalogue of Microorganisms (GCM) 10K type strain sequencing project: providing services to taxonomists for standard genome sequencing and annotation.</title>
        <authorList>
            <consortium name="The Broad Institute Genomics Platform"/>
            <consortium name="The Broad Institute Genome Sequencing Center for Infectious Disease"/>
            <person name="Wu L."/>
            <person name="Ma J."/>
        </authorList>
    </citation>
    <scope>NUCLEOTIDE SEQUENCE [LARGE SCALE GENOMIC DNA]</scope>
    <source>
        <strain evidence="4">JCM 17705</strain>
    </source>
</reference>
<comment type="caution">
    <text evidence="3">The sequence shown here is derived from an EMBL/GenBank/DDBJ whole genome shotgun (WGS) entry which is preliminary data.</text>
</comment>
<feature type="domain" description="Protein FecR C-terminal" evidence="2">
    <location>
        <begin position="281"/>
        <end position="349"/>
    </location>
</feature>
<evidence type="ECO:0000259" key="1">
    <source>
        <dbReference type="Pfam" id="PF04773"/>
    </source>
</evidence>
<dbReference type="InterPro" id="IPR012373">
    <property type="entry name" value="Ferrdict_sens_TM"/>
</dbReference>
<dbReference type="Pfam" id="PF04773">
    <property type="entry name" value="FecR"/>
    <property type="match status" value="1"/>
</dbReference>
<gene>
    <name evidence="3" type="ORF">GCM10023149_06440</name>
</gene>
<dbReference type="RefSeq" id="WP_345209548.1">
    <property type="nucleotide sequence ID" value="NZ_BAABFT010000001.1"/>
</dbReference>
<accession>A0ABP8FUT4</accession>
<dbReference type="EMBL" id="BAABFT010000001">
    <property type="protein sequence ID" value="GAA4311441.1"/>
    <property type="molecule type" value="Genomic_DNA"/>
</dbReference>
<dbReference type="Proteomes" id="UP001500582">
    <property type="component" value="Unassembled WGS sequence"/>
</dbReference>
<dbReference type="PIRSF" id="PIRSF018266">
    <property type="entry name" value="FecR"/>
    <property type="match status" value="1"/>
</dbReference>
<dbReference type="Gene3D" id="3.55.50.30">
    <property type="match status" value="1"/>
</dbReference>
<dbReference type="Pfam" id="PF16344">
    <property type="entry name" value="FecR_C"/>
    <property type="match status" value="1"/>
</dbReference>
<dbReference type="PANTHER" id="PTHR30273:SF2">
    <property type="entry name" value="PROTEIN FECR"/>
    <property type="match status" value="1"/>
</dbReference>
<dbReference type="Gene3D" id="2.60.120.1440">
    <property type="match status" value="1"/>
</dbReference>
<protein>
    <submittedName>
        <fullName evidence="3">DUF4974 domain-containing protein</fullName>
    </submittedName>
</protein>
<sequence length="358" mass="40966">MSNEDIKTLLVKYITGEATAEEAQQVTSWVNAHPENEQYFAQLYETWQNMLYLEPGLIDEDKAYERFVESHTPVKEVKPKEYVRWLKVAAIITIVTFLGINVIKHYTTNQQNKRLVAAKKGTIRKVTLTDGTIVWLNAGSTLNYTADFGVSNRTVYLEGEGFFDIAPGKKDLPFIVNTKNYTIRDIGTKFNLKAYPEDPIFEAAVVSGEVSVENNVNSNAHDNSRIHIKQRQVLRILNKPKPEGYTYKQDATQNSDLNDIQVLQIDSAKLNRYDGWKQDLLVFDGNTLAEITNILERRYDVKINMKDAELQNLRYYGSFKNIDSIQNVLEIIKANTPINYTIDNNTINIIKTNANNKK</sequence>
<name>A0ABP8FUT4_9SPHI</name>
<dbReference type="PANTHER" id="PTHR30273">
    <property type="entry name" value="PERIPLASMIC SIGNAL SENSOR AND SIGMA FACTOR ACTIVATOR FECR-RELATED"/>
    <property type="match status" value="1"/>
</dbReference>
<evidence type="ECO:0000313" key="4">
    <source>
        <dbReference type="Proteomes" id="UP001500582"/>
    </source>
</evidence>
<dbReference type="InterPro" id="IPR032508">
    <property type="entry name" value="FecR_C"/>
</dbReference>
<proteinExistence type="predicted"/>
<organism evidence="3 4">
    <name type="scientific">Mucilaginibacter gynuensis</name>
    <dbReference type="NCBI Taxonomy" id="1302236"/>
    <lineage>
        <taxon>Bacteria</taxon>
        <taxon>Pseudomonadati</taxon>
        <taxon>Bacteroidota</taxon>
        <taxon>Sphingobacteriia</taxon>
        <taxon>Sphingobacteriales</taxon>
        <taxon>Sphingobacteriaceae</taxon>
        <taxon>Mucilaginibacter</taxon>
    </lineage>
</organism>
<evidence type="ECO:0000259" key="2">
    <source>
        <dbReference type="Pfam" id="PF16344"/>
    </source>
</evidence>